<keyword evidence="2" id="KW-1185">Reference proteome</keyword>
<sequence length="331" mass="37316">MLSFARPWWLIALIIVPLFLWYQFKIQKPHKLRLPFTRLPLLKQIKGENKFWKYLFPILRSLIFVCLILAIAQPRWGYGTRDISQKGVDIVLAIDISGSMLAMDFAPQNRLGAAVNVAKDFIKKRPNDRFGLVAFSEYALTQSPLTFDHEAILEQLDRLQVNKEASFTAIGVGLAKAVARLKDSTAKSKVIILITDGVSNTGEIDPLTAAKMAKAYGIKVYPIGVGTNGLVDYPIEDPLLGTYYRKMQVELDMNTLNAVAEITGTGKAAQAGNKAQLQQIMDKIDKLEKTTYQIQIHYIWSEKFMPLLWIAFILLTIELLLHLIVMPILPE</sequence>
<dbReference type="EMBL" id="SMOG01000004">
    <property type="protein sequence ID" value="TDF73667.1"/>
    <property type="molecule type" value="Genomic_DNA"/>
</dbReference>
<reference evidence="1" key="1">
    <citation type="submission" date="2019-03" db="EMBL/GenBank/DDBJ databases">
        <title>Candidatus Syntrophosphaera thermopropionivorans: a novel player in syntrophic propionate oxidation during anaerobic digestion.</title>
        <authorList>
            <person name="Dyksma S."/>
        </authorList>
    </citation>
    <scope>NUCLEOTIDE SEQUENCE</scope>
    <source>
        <strain evidence="1">W5</strain>
    </source>
</reference>
<dbReference type="Proteomes" id="UP000294588">
    <property type="component" value="Unassembled WGS sequence"/>
</dbReference>
<evidence type="ECO:0000313" key="2">
    <source>
        <dbReference type="Proteomes" id="UP000294588"/>
    </source>
</evidence>
<proteinExistence type="predicted"/>
<accession>A0AC61QK07</accession>
<evidence type="ECO:0000313" key="1">
    <source>
        <dbReference type="EMBL" id="TDF73667.1"/>
    </source>
</evidence>
<name>A0AC61QK07_9BACT</name>
<comment type="caution">
    <text evidence="1">The sequence shown here is derived from an EMBL/GenBank/DDBJ whole genome shotgun (WGS) entry which is preliminary data.</text>
</comment>
<protein>
    <submittedName>
        <fullName evidence="1">VWA domain-containing protein</fullName>
    </submittedName>
</protein>
<gene>
    <name evidence="1" type="ORF">E0946_02595</name>
</gene>
<organism evidence="1 2">
    <name type="scientific">Candidatus Syntrophosphaera thermopropionivorans</name>
    <dbReference type="NCBI Taxonomy" id="2593015"/>
    <lineage>
        <taxon>Bacteria</taxon>
        <taxon>Pseudomonadati</taxon>
        <taxon>Candidatus Cloacimonadota</taxon>
        <taxon>Candidatus Cloacimonadia</taxon>
        <taxon>Candidatus Cloacimonadales</taxon>
        <taxon>Candidatus Cloacimonadaceae</taxon>
        <taxon>Candidatus Syntrophosphaera</taxon>
    </lineage>
</organism>